<accession>A0A1S5VG47</accession>
<organism evidence="2 3">
    <name type="scientific">Kallithea virus</name>
    <dbReference type="NCBI Taxonomy" id="1654582"/>
    <lineage>
        <taxon>Viruses</taxon>
        <taxon>Viruses incertae sedis</taxon>
        <taxon>Naldaviricetes</taxon>
        <taxon>Lefavirales</taxon>
        <taxon>Nudiviridae</taxon>
        <taxon>Alphanudivirus</taxon>
        <taxon>Alphanudivirus dromelanogasteris</taxon>
    </lineage>
</organism>
<feature type="transmembrane region" description="Helical" evidence="1">
    <location>
        <begin position="41"/>
        <end position="62"/>
    </location>
</feature>
<protein>
    <submittedName>
        <fullName evidence="2">ACH96209.1 GrBNV gp59-like protein</fullName>
    </submittedName>
</protein>
<evidence type="ECO:0000313" key="2">
    <source>
        <dbReference type="EMBL" id="AQN78606.1"/>
    </source>
</evidence>
<dbReference type="Proteomes" id="UP000204438">
    <property type="component" value="Segment"/>
</dbReference>
<keyword evidence="3" id="KW-1185">Reference proteome</keyword>
<dbReference type="GeneID" id="31079609"/>
<evidence type="ECO:0000256" key="1">
    <source>
        <dbReference type="SAM" id="Phobius"/>
    </source>
</evidence>
<dbReference type="KEGG" id="vg:31079609"/>
<evidence type="ECO:0000313" key="3">
    <source>
        <dbReference type="Proteomes" id="UP000204438"/>
    </source>
</evidence>
<dbReference type="RefSeq" id="YP_009346002.1">
    <property type="nucleotide sequence ID" value="NC_033829.1"/>
</dbReference>
<dbReference type="EMBL" id="KX130344">
    <property type="protein sequence ID" value="AQN78606.1"/>
    <property type="molecule type" value="Genomic_DNA"/>
</dbReference>
<reference evidence="3" key="1">
    <citation type="submission" date="2016-04" db="EMBL/GenBank/DDBJ databases">
        <title>The complete genome of Kallithea virus.</title>
        <authorList>
            <consortium name="DrosEU Consortium"/>
            <person name="Obbard D.J."/>
            <person name="Serga S."/>
            <person name="Kozeretska I."/>
            <person name="Waldron F.M."/>
            <person name="Webster C.L."/>
            <person name="Staubach F."/>
        </authorList>
    </citation>
    <scope>NUCLEOTIDE SEQUENCE [LARGE SCALE GENOMIC DNA]</scope>
</reference>
<dbReference type="OrthoDB" id="29357at10239"/>
<keyword evidence="1" id="KW-0472">Membrane</keyword>
<name>A0A1S5VG47_9VIRU</name>
<keyword evidence="1" id="KW-1133">Transmembrane helix</keyword>
<proteinExistence type="predicted"/>
<keyword evidence="1" id="KW-0812">Transmembrane</keyword>
<sequence length="94" mass="10153">MSNSDNVTTFEATTDRDDRFKKILNRQFGEFGIVSMVNQSLIFILALIMIVSIMIGIIATLVRSESISTTAIGALTNPITTISTTGNGRTALVL</sequence>